<accession>A0A975MNN4</accession>
<keyword evidence="4" id="KW-1185">Reference proteome</keyword>
<evidence type="ECO:0000313" key="4">
    <source>
        <dbReference type="Proteomes" id="UP000676649"/>
    </source>
</evidence>
<dbReference type="RefSeq" id="WP_215582925.1">
    <property type="nucleotide sequence ID" value="NZ_CP073754.1"/>
</dbReference>
<evidence type="ECO:0000256" key="1">
    <source>
        <dbReference type="SAM" id="Coils"/>
    </source>
</evidence>
<dbReference type="InterPro" id="IPR006171">
    <property type="entry name" value="TOPRIM_dom"/>
</dbReference>
<feature type="domain" description="Toprim" evidence="2">
    <location>
        <begin position="213"/>
        <end position="281"/>
    </location>
</feature>
<dbReference type="InterPro" id="IPR034154">
    <property type="entry name" value="TOPRIM_DnaG/twinkle"/>
</dbReference>
<reference evidence="3" key="1">
    <citation type="submission" date="2021-04" db="EMBL/GenBank/DDBJ databases">
        <title>Draft genome sequence data of methanotrophic Methylovulum sp. strain S1L and Methylomonas sp. strain S2AM isolated from boreal lake water columns.</title>
        <authorList>
            <person name="Rissanen A.J."/>
            <person name="Mangayil R."/>
            <person name="Svenning M.M."/>
            <person name="Khanongnuch R."/>
        </authorList>
    </citation>
    <scope>NUCLEOTIDE SEQUENCE</scope>
    <source>
        <strain evidence="3">S2AM</strain>
    </source>
</reference>
<protein>
    <submittedName>
        <fullName evidence="3">Toprim domain-containing protein</fullName>
    </submittedName>
</protein>
<gene>
    <name evidence="3" type="ORF">KEF85_01535</name>
</gene>
<dbReference type="CDD" id="cd01029">
    <property type="entry name" value="TOPRIM_primases"/>
    <property type="match status" value="1"/>
</dbReference>
<organism evidence="3 4">
    <name type="scientific">Methylomonas paludis</name>
    <dbReference type="NCBI Taxonomy" id="1173101"/>
    <lineage>
        <taxon>Bacteria</taxon>
        <taxon>Pseudomonadati</taxon>
        <taxon>Pseudomonadota</taxon>
        <taxon>Gammaproteobacteria</taxon>
        <taxon>Methylococcales</taxon>
        <taxon>Methylococcaceae</taxon>
        <taxon>Methylomonas</taxon>
    </lineage>
</organism>
<evidence type="ECO:0000259" key="2">
    <source>
        <dbReference type="Pfam" id="PF13662"/>
    </source>
</evidence>
<dbReference type="Pfam" id="PF13662">
    <property type="entry name" value="Toprim_4"/>
    <property type="match status" value="1"/>
</dbReference>
<feature type="coiled-coil region" evidence="1">
    <location>
        <begin position="81"/>
        <end position="114"/>
    </location>
</feature>
<evidence type="ECO:0000313" key="3">
    <source>
        <dbReference type="EMBL" id="QWF71206.1"/>
    </source>
</evidence>
<dbReference type="KEGG" id="mpad:KEF85_01535"/>
<keyword evidence="1" id="KW-0175">Coiled coil</keyword>
<name>A0A975MNN4_9GAMM</name>
<dbReference type="Proteomes" id="UP000676649">
    <property type="component" value="Chromosome"/>
</dbReference>
<dbReference type="AlphaFoldDB" id="A0A975MNN4"/>
<proteinExistence type="predicted"/>
<sequence>MTRQSIDDACRVACLAIGVEYKAVPSDGRFHVADLVDDHRGRNDGRIKVFPDRQGGIVWNHKSGQKQSFFVNNTIDKSTPVQAAERARIKAEQRRRTAEQLEQLEKASRRAQAIWSAAAPAPVDHPYLARKQVKPYGLRLGCWKRVIKTDDGRHNTLLIEGCLLVPMFCETGTLSSLQAIFPDKHPVLDRDKDFLPSGGLAGLFWWLGAKTDKVLICEGYATGATLHEESGYRVYLAFTANNLMAVGRIVRAKLPAAEIVFCADNDQSAGNPGLTKATEAAADVGGSVAVPPIVGDFNDYALYLREVGHVG</sequence>
<dbReference type="EMBL" id="CP073754">
    <property type="protein sequence ID" value="QWF71206.1"/>
    <property type="molecule type" value="Genomic_DNA"/>
</dbReference>